<accession>A0ACC5R4H0</accession>
<organism evidence="1 2">
    <name type="scientific">Taklimakanibacter albus</name>
    <dbReference type="NCBI Taxonomy" id="2800327"/>
    <lineage>
        <taxon>Bacteria</taxon>
        <taxon>Pseudomonadati</taxon>
        <taxon>Pseudomonadota</taxon>
        <taxon>Alphaproteobacteria</taxon>
        <taxon>Hyphomicrobiales</taxon>
        <taxon>Aestuariivirgaceae</taxon>
        <taxon>Taklimakanibacter</taxon>
    </lineage>
</organism>
<protein>
    <submittedName>
        <fullName evidence="1">Dihydroneopterin aldolase</fullName>
        <ecNumber evidence="1">4.1.2.25</ecNumber>
    </submittedName>
</protein>
<dbReference type="EMBL" id="JAENHL010000007">
    <property type="protein sequence ID" value="MBK1867495.1"/>
    <property type="molecule type" value="Genomic_DNA"/>
</dbReference>
<dbReference type="EC" id="4.1.2.25" evidence="1"/>
<evidence type="ECO:0000313" key="1">
    <source>
        <dbReference type="EMBL" id="MBK1867495.1"/>
    </source>
</evidence>
<gene>
    <name evidence="1" type="primary">folB</name>
    <name evidence="1" type="ORF">JHL16_14150</name>
</gene>
<keyword evidence="1" id="KW-0456">Lyase</keyword>
<dbReference type="Proteomes" id="UP000616151">
    <property type="component" value="Unassembled WGS sequence"/>
</dbReference>
<comment type="caution">
    <text evidence="1">The sequence shown here is derived from an EMBL/GenBank/DDBJ whole genome shotgun (WGS) entry which is preliminary data.</text>
</comment>
<sequence>MSNEVKITHHVASGHARLRHVFVKDLKVNALLGIYPEEKTTPQMIVVNIDLSVKEGDDPLSDDIKNVVSYEIVVRKVEEIVSAGHVGLAETLAELIAAACLRDKRVMAARVRIEKPDVIPNARSVGVEIERLRD</sequence>
<evidence type="ECO:0000313" key="2">
    <source>
        <dbReference type="Proteomes" id="UP000616151"/>
    </source>
</evidence>
<reference evidence="1" key="1">
    <citation type="submission" date="2021-01" db="EMBL/GenBank/DDBJ databases">
        <authorList>
            <person name="Sun Q."/>
        </authorList>
    </citation>
    <scope>NUCLEOTIDE SEQUENCE</scope>
    <source>
        <strain evidence="1">YIM B02566</strain>
    </source>
</reference>
<proteinExistence type="predicted"/>
<keyword evidence="2" id="KW-1185">Reference proteome</keyword>
<name>A0ACC5R4H0_9HYPH</name>